<dbReference type="OrthoDB" id="1352409at2"/>
<proteinExistence type="predicted"/>
<organism evidence="4 5">
    <name type="scientific">Flavobacterium microcysteis</name>
    <dbReference type="NCBI Taxonomy" id="2596891"/>
    <lineage>
        <taxon>Bacteria</taxon>
        <taxon>Pseudomonadati</taxon>
        <taxon>Bacteroidota</taxon>
        <taxon>Flavobacteriia</taxon>
        <taxon>Flavobacteriales</taxon>
        <taxon>Flavobacteriaceae</taxon>
        <taxon>Flavobacterium</taxon>
    </lineage>
</organism>
<reference evidence="4 5" key="2">
    <citation type="submission" date="2019-06" db="EMBL/GenBank/DDBJ databases">
        <authorList>
            <person name="Seo Y."/>
        </authorList>
    </citation>
    <scope>NUCLEOTIDE SEQUENCE [LARGE SCALE GENOMIC DNA]</scope>
    <source>
        <strain evidence="4 5">MaA-Y11</strain>
    </source>
</reference>
<sequence length="182" mass="19711">MRKFILFITFLLGAVQLHAQCVANLNLTTFETVTPVVHQASNRIVASSGYGVSSGYNSTLRAGVLVELKGNTHIKSGSLFLAKIGPCGKVKARQMETSDKLVDALQLTVYPNPVTSKMNLSVDNMELATVTLASIDGKVISVKDVKNETSLEMEMAQYPSGIYLVTVETADGQVFRNKIVKN</sequence>
<reference evidence="4 5" key="1">
    <citation type="submission" date="2019-06" db="EMBL/GenBank/DDBJ databases">
        <title>Flavobacterium sp. MaA-Y11 from geoumgang.</title>
        <authorList>
            <person name="Jeong S."/>
        </authorList>
    </citation>
    <scope>NUCLEOTIDE SEQUENCE [LARGE SCALE GENOMIC DNA]</scope>
    <source>
        <strain evidence="4 5">MaA-Y11</strain>
    </source>
</reference>
<gene>
    <name evidence="4" type="ORF">FJA49_16080</name>
</gene>
<keyword evidence="5" id="KW-1185">Reference proteome</keyword>
<evidence type="ECO:0000256" key="1">
    <source>
        <dbReference type="ARBA" id="ARBA00022729"/>
    </source>
</evidence>
<dbReference type="RefSeq" id="WP_140002120.1">
    <property type="nucleotide sequence ID" value="NZ_VFJE01000056.1"/>
</dbReference>
<dbReference type="Proteomes" id="UP000319175">
    <property type="component" value="Unassembled WGS sequence"/>
</dbReference>
<comment type="caution">
    <text evidence="4">The sequence shown here is derived from an EMBL/GenBank/DDBJ whole genome shotgun (WGS) entry which is preliminary data.</text>
</comment>
<name>A0A501PZU7_9FLAO</name>
<feature type="domain" description="Secretion system C-terminal sorting" evidence="3">
    <location>
        <begin position="109"/>
        <end position="179"/>
    </location>
</feature>
<accession>A0A501PZU7</accession>
<dbReference type="AlphaFoldDB" id="A0A501PZU7"/>
<evidence type="ECO:0000256" key="2">
    <source>
        <dbReference type="SAM" id="SignalP"/>
    </source>
</evidence>
<feature type="chain" id="PRO_5021355229" evidence="2">
    <location>
        <begin position="20"/>
        <end position="182"/>
    </location>
</feature>
<dbReference type="InterPro" id="IPR026444">
    <property type="entry name" value="Secre_tail"/>
</dbReference>
<keyword evidence="1 2" id="KW-0732">Signal</keyword>
<dbReference type="NCBIfam" id="TIGR04183">
    <property type="entry name" value="Por_Secre_tail"/>
    <property type="match status" value="1"/>
</dbReference>
<evidence type="ECO:0000259" key="3">
    <source>
        <dbReference type="Pfam" id="PF18962"/>
    </source>
</evidence>
<evidence type="ECO:0000313" key="5">
    <source>
        <dbReference type="Proteomes" id="UP000319175"/>
    </source>
</evidence>
<dbReference type="EMBL" id="VFJE01000056">
    <property type="protein sequence ID" value="TPD65705.1"/>
    <property type="molecule type" value="Genomic_DNA"/>
</dbReference>
<feature type="signal peptide" evidence="2">
    <location>
        <begin position="1"/>
        <end position="19"/>
    </location>
</feature>
<dbReference type="Pfam" id="PF18962">
    <property type="entry name" value="Por_Secre_tail"/>
    <property type="match status" value="1"/>
</dbReference>
<protein>
    <submittedName>
        <fullName evidence="4">T9SS type A sorting domain-containing protein</fullName>
    </submittedName>
</protein>
<evidence type="ECO:0000313" key="4">
    <source>
        <dbReference type="EMBL" id="TPD65705.1"/>
    </source>
</evidence>